<dbReference type="Gene3D" id="1.20.120.530">
    <property type="entry name" value="GntR ligand-binding domain-like"/>
    <property type="match status" value="1"/>
</dbReference>
<dbReference type="InterPro" id="IPR036388">
    <property type="entry name" value="WH-like_DNA-bd_sf"/>
</dbReference>
<dbReference type="Pfam" id="PF07729">
    <property type="entry name" value="FCD"/>
    <property type="match status" value="1"/>
</dbReference>
<dbReference type="Pfam" id="PF00392">
    <property type="entry name" value="GntR"/>
    <property type="match status" value="1"/>
</dbReference>
<dbReference type="PROSITE" id="PS50949">
    <property type="entry name" value="HTH_GNTR"/>
    <property type="match status" value="1"/>
</dbReference>
<evidence type="ECO:0000313" key="5">
    <source>
        <dbReference type="EMBL" id="PAE87178.1"/>
    </source>
</evidence>
<dbReference type="SMART" id="SM00345">
    <property type="entry name" value="HTH_GNTR"/>
    <property type="match status" value="1"/>
</dbReference>
<dbReference type="AlphaFoldDB" id="A0A268NUS8"/>
<dbReference type="GO" id="GO:0003677">
    <property type="term" value="F:DNA binding"/>
    <property type="evidence" value="ECO:0007669"/>
    <property type="project" value="UniProtKB-KW"/>
</dbReference>
<feature type="domain" description="HTH gntR-type" evidence="4">
    <location>
        <begin position="9"/>
        <end position="76"/>
    </location>
</feature>
<comment type="caution">
    <text evidence="5">The sequence shown here is derived from an EMBL/GenBank/DDBJ whole genome shotgun (WGS) entry which is preliminary data.</text>
</comment>
<dbReference type="InterPro" id="IPR011711">
    <property type="entry name" value="GntR_C"/>
</dbReference>
<dbReference type="CDD" id="cd07377">
    <property type="entry name" value="WHTH_GntR"/>
    <property type="match status" value="1"/>
</dbReference>
<keyword evidence="3" id="KW-0804">Transcription</keyword>
<dbReference type="PANTHER" id="PTHR43537:SF5">
    <property type="entry name" value="UXU OPERON TRANSCRIPTIONAL REGULATOR"/>
    <property type="match status" value="1"/>
</dbReference>
<keyword evidence="2" id="KW-0238">DNA-binding</keyword>
<dbReference type="GO" id="GO:0003700">
    <property type="term" value="F:DNA-binding transcription factor activity"/>
    <property type="evidence" value="ECO:0007669"/>
    <property type="project" value="InterPro"/>
</dbReference>
<dbReference type="SUPFAM" id="SSF48008">
    <property type="entry name" value="GntR ligand-binding domain-like"/>
    <property type="match status" value="1"/>
</dbReference>
<dbReference type="Proteomes" id="UP000216207">
    <property type="component" value="Unassembled WGS sequence"/>
</dbReference>
<evidence type="ECO:0000256" key="2">
    <source>
        <dbReference type="ARBA" id="ARBA00023125"/>
    </source>
</evidence>
<dbReference type="InterPro" id="IPR036390">
    <property type="entry name" value="WH_DNA-bd_sf"/>
</dbReference>
<dbReference type="SMART" id="SM00895">
    <property type="entry name" value="FCD"/>
    <property type="match status" value="1"/>
</dbReference>
<gene>
    <name evidence="5" type="ORF">CHH72_19440</name>
</gene>
<dbReference type="EMBL" id="NPCC01000038">
    <property type="protein sequence ID" value="PAE87178.1"/>
    <property type="molecule type" value="Genomic_DNA"/>
</dbReference>
<dbReference type="InterPro" id="IPR000524">
    <property type="entry name" value="Tscrpt_reg_HTH_GntR"/>
</dbReference>
<evidence type="ECO:0000256" key="1">
    <source>
        <dbReference type="ARBA" id="ARBA00023015"/>
    </source>
</evidence>
<sequence length="226" mass="26504">MDRFVRKRYSTTDFVYETIKEQIMTLVLPPGSTISEKDIAEELEVSRTPVRESFLRLSEDDLLDIRPQRGSFVTKIDLSHVEDARFLREHMEVATIRLACEAATEKALLLLDENVGKQKQAKEREDEEELFALDREFHRLISAGAGKLRIWEVVQKMNTHLNRALKLSIHSKLNWHLLIQHHEEMVQAIRANQADEAEALVRDHLKLITYDQYELKEAYPTYFEEE</sequence>
<organism evidence="5 6">
    <name type="scientific">Shouchella clausii</name>
    <name type="common">Alkalihalobacillus clausii</name>
    <dbReference type="NCBI Taxonomy" id="79880"/>
    <lineage>
        <taxon>Bacteria</taxon>
        <taxon>Bacillati</taxon>
        <taxon>Bacillota</taxon>
        <taxon>Bacilli</taxon>
        <taxon>Bacillales</taxon>
        <taxon>Bacillaceae</taxon>
        <taxon>Shouchella</taxon>
    </lineage>
</organism>
<reference evidence="5 6" key="1">
    <citation type="submission" date="2017-07" db="EMBL/GenBank/DDBJ databases">
        <title>Isolation and whole genome analysis of endospore-forming bacteria from heroin.</title>
        <authorList>
            <person name="Kalinowski J."/>
            <person name="Ahrens B."/>
            <person name="Al-Dilaimi A."/>
            <person name="Winkler A."/>
            <person name="Wibberg D."/>
            <person name="Schleenbecker U."/>
            <person name="Ruckert C."/>
            <person name="Wolfel R."/>
            <person name="Grass G."/>
        </authorList>
    </citation>
    <scope>NUCLEOTIDE SEQUENCE [LARGE SCALE GENOMIC DNA]</scope>
    <source>
        <strain evidence="5 6">7539</strain>
    </source>
</reference>
<dbReference type="SUPFAM" id="SSF46785">
    <property type="entry name" value="Winged helix' DNA-binding domain"/>
    <property type="match status" value="1"/>
</dbReference>
<dbReference type="InterPro" id="IPR008920">
    <property type="entry name" value="TF_FadR/GntR_C"/>
</dbReference>
<keyword evidence="1" id="KW-0805">Transcription regulation</keyword>
<evidence type="ECO:0000259" key="4">
    <source>
        <dbReference type="PROSITE" id="PS50949"/>
    </source>
</evidence>
<dbReference type="Gene3D" id="1.10.10.10">
    <property type="entry name" value="Winged helix-like DNA-binding domain superfamily/Winged helix DNA-binding domain"/>
    <property type="match status" value="1"/>
</dbReference>
<name>A0A268NUS8_SHOCL</name>
<accession>A0A268NUS8</accession>
<evidence type="ECO:0000256" key="3">
    <source>
        <dbReference type="ARBA" id="ARBA00023163"/>
    </source>
</evidence>
<dbReference type="RefSeq" id="WP_073304380.1">
    <property type="nucleotide sequence ID" value="NZ_CP155469.1"/>
</dbReference>
<evidence type="ECO:0000313" key="6">
    <source>
        <dbReference type="Proteomes" id="UP000216207"/>
    </source>
</evidence>
<dbReference type="PANTHER" id="PTHR43537">
    <property type="entry name" value="TRANSCRIPTIONAL REGULATOR, GNTR FAMILY"/>
    <property type="match status" value="1"/>
</dbReference>
<proteinExistence type="predicted"/>
<protein>
    <submittedName>
        <fullName evidence="5">GntR family transcriptional regulator</fullName>
    </submittedName>
</protein>